<reference evidence="2" key="1">
    <citation type="submission" date="2020-12" db="EMBL/GenBank/DDBJ databases">
        <title>Metabolic potential, ecology and presence of endohyphal bacteria is reflected in genomic diversity of Mucoromycotina.</title>
        <authorList>
            <person name="Muszewska A."/>
            <person name="Okrasinska A."/>
            <person name="Steczkiewicz K."/>
            <person name="Drgas O."/>
            <person name="Orlowska M."/>
            <person name="Perlinska-Lenart U."/>
            <person name="Aleksandrzak-Piekarczyk T."/>
            <person name="Szatraj K."/>
            <person name="Zielenkiewicz U."/>
            <person name="Pilsyk S."/>
            <person name="Malc E."/>
            <person name="Mieczkowski P."/>
            <person name="Kruszewska J.S."/>
            <person name="Biernat P."/>
            <person name="Pawlowska J."/>
        </authorList>
    </citation>
    <scope>NUCLEOTIDE SEQUENCE</scope>
    <source>
        <strain evidence="2">WA0000017839</strain>
    </source>
</reference>
<accession>A0A8H7RIT3</accession>
<feature type="compositionally biased region" description="Polar residues" evidence="1">
    <location>
        <begin position="66"/>
        <end position="91"/>
    </location>
</feature>
<dbReference type="Proteomes" id="UP000603453">
    <property type="component" value="Unassembled WGS sequence"/>
</dbReference>
<feature type="region of interest" description="Disordered" evidence="1">
    <location>
        <begin position="60"/>
        <end position="104"/>
    </location>
</feature>
<evidence type="ECO:0000313" key="3">
    <source>
        <dbReference type="Proteomes" id="UP000603453"/>
    </source>
</evidence>
<dbReference type="EMBL" id="JAEPRD010000007">
    <property type="protein sequence ID" value="KAG2211916.1"/>
    <property type="molecule type" value="Genomic_DNA"/>
</dbReference>
<protein>
    <submittedName>
        <fullName evidence="2">Uncharacterized protein</fullName>
    </submittedName>
</protein>
<evidence type="ECO:0000256" key="1">
    <source>
        <dbReference type="SAM" id="MobiDB-lite"/>
    </source>
</evidence>
<dbReference type="OrthoDB" id="2284137at2759"/>
<keyword evidence="3" id="KW-1185">Reference proteome</keyword>
<comment type="caution">
    <text evidence="2">The sequence shown here is derived from an EMBL/GenBank/DDBJ whole genome shotgun (WGS) entry which is preliminary data.</text>
</comment>
<organism evidence="2 3">
    <name type="scientific">Mucor saturninus</name>
    <dbReference type="NCBI Taxonomy" id="64648"/>
    <lineage>
        <taxon>Eukaryota</taxon>
        <taxon>Fungi</taxon>
        <taxon>Fungi incertae sedis</taxon>
        <taxon>Mucoromycota</taxon>
        <taxon>Mucoromycotina</taxon>
        <taxon>Mucoromycetes</taxon>
        <taxon>Mucorales</taxon>
        <taxon>Mucorineae</taxon>
        <taxon>Mucoraceae</taxon>
        <taxon>Mucor</taxon>
    </lineage>
</organism>
<name>A0A8H7RIT3_9FUNG</name>
<evidence type="ECO:0000313" key="2">
    <source>
        <dbReference type="EMBL" id="KAG2211916.1"/>
    </source>
</evidence>
<gene>
    <name evidence="2" type="ORF">INT47_004603</name>
</gene>
<sequence>MTRIGSYWNIIPGSSQRILDAHAGAVDYIGDIVNEEVGQLCKDKDHTRAVTDTAINENENIPLLRTETSQEASKKQAPTSSAFNINEDYTNSSSVENEEAEAESQATAIFNPYKDLSHFETAEDKNIYKLFDTYQS</sequence>
<proteinExistence type="predicted"/>
<dbReference type="AlphaFoldDB" id="A0A8H7RIT3"/>